<gene>
    <name evidence="2" type="ORF">EJB05_18737</name>
</gene>
<proteinExistence type="predicted"/>
<evidence type="ECO:0000313" key="2">
    <source>
        <dbReference type="EMBL" id="TVU36790.1"/>
    </source>
</evidence>
<dbReference type="EMBL" id="RWGY01000009">
    <property type="protein sequence ID" value="TVU36790.1"/>
    <property type="molecule type" value="Genomic_DNA"/>
</dbReference>
<dbReference type="AlphaFoldDB" id="A0A5J9VNZ5"/>
<feature type="compositionally biased region" description="Low complexity" evidence="1">
    <location>
        <begin position="47"/>
        <end position="61"/>
    </location>
</feature>
<keyword evidence="3" id="KW-1185">Reference proteome</keyword>
<feature type="non-terminal residue" evidence="2">
    <location>
        <position position="1"/>
    </location>
</feature>
<dbReference type="Proteomes" id="UP000324897">
    <property type="component" value="Unassembled WGS sequence"/>
</dbReference>
<comment type="caution">
    <text evidence="2">The sequence shown here is derived from an EMBL/GenBank/DDBJ whole genome shotgun (WGS) entry which is preliminary data.</text>
</comment>
<evidence type="ECO:0000313" key="3">
    <source>
        <dbReference type="Proteomes" id="UP000324897"/>
    </source>
</evidence>
<organism evidence="2 3">
    <name type="scientific">Eragrostis curvula</name>
    <name type="common">weeping love grass</name>
    <dbReference type="NCBI Taxonomy" id="38414"/>
    <lineage>
        <taxon>Eukaryota</taxon>
        <taxon>Viridiplantae</taxon>
        <taxon>Streptophyta</taxon>
        <taxon>Embryophyta</taxon>
        <taxon>Tracheophyta</taxon>
        <taxon>Spermatophyta</taxon>
        <taxon>Magnoliopsida</taxon>
        <taxon>Liliopsida</taxon>
        <taxon>Poales</taxon>
        <taxon>Poaceae</taxon>
        <taxon>PACMAD clade</taxon>
        <taxon>Chloridoideae</taxon>
        <taxon>Eragrostideae</taxon>
        <taxon>Eragrostidinae</taxon>
        <taxon>Eragrostis</taxon>
    </lineage>
</organism>
<name>A0A5J9VNZ5_9POAL</name>
<reference evidence="2 3" key="1">
    <citation type="journal article" date="2019" name="Sci. Rep.">
        <title>A high-quality genome of Eragrostis curvula grass provides insights into Poaceae evolution and supports new strategies to enhance forage quality.</title>
        <authorList>
            <person name="Carballo J."/>
            <person name="Santos B.A.C.M."/>
            <person name="Zappacosta D."/>
            <person name="Garbus I."/>
            <person name="Selva J.P."/>
            <person name="Gallo C.A."/>
            <person name="Diaz A."/>
            <person name="Albertini E."/>
            <person name="Caccamo M."/>
            <person name="Echenique V."/>
        </authorList>
    </citation>
    <scope>NUCLEOTIDE SEQUENCE [LARGE SCALE GENOMIC DNA]</scope>
    <source>
        <strain evidence="3">cv. Victoria</strain>
        <tissue evidence="2">Leaf</tissue>
    </source>
</reference>
<sequence>MGDQATDGAAVWPGELDEQLISELLSDDSLLGALQVSADSEHDYVSGDTGPGPDAAPAPWNSGAAAERELPQPAVVSRALCSVYSGPTIQDIEKALSSRPRHWSHRRYSSMYL</sequence>
<dbReference type="OrthoDB" id="10494691at2759"/>
<dbReference type="Gramene" id="TVU36790">
    <property type="protein sequence ID" value="TVU36790"/>
    <property type="gene ID" value="EJB05_18737"/>
</dbReference>
<accession>A0A5J9VNZ5</accession>
<protein>
    <submittedName>
        <fullName evidence="2">Uncharacterized protein</fullName>
    </submittedName>
</protein>
<feature type="region of interest" description="Disordered" evidence="1">
    <location>
        <begin position="41"/>
        <end position="61"/>
    </location>
</feature>
<evidence type="ECO:0000256" key="1">
    <source>
        <dbReference type="SAM" id="MobiDB-lite"/>
    </source>
</evidence>